<dbReference type="RefSeq" id="WP_096177452.1">
    <property type="nucleotide sequence ID" value="NZ_NRGQ01000003.1"/>
</dbReference>
<protein>
    <recommendedName>
        <fullName evidence="1">SpoVT-AbrB domain-containing protein</fullName>
    </recommendedName>
</protein>
<dbReference type="InterPro" id="IPR007159">
    <property type="entry name" value="SpoVT-AbrB_dom"/>
</dbReference>
<gene>
    <name evidence="2" type="ORF">CIK65_02315</name>
</gene>
<reference evidence="2 3" key="1">
    <citation type="journal article" date="2017" name="Elife">
        <title>Extensive horizontal gene transfer in cheese-associated bacteria.</title>
        <authorList>
            <person name="Bonham K.S."/>
            <person name="Wolfe B.E."/>
            <person name="Dutton R.J."/>
        </authorList>
    </citation>
    <scope>NUCLEOTIDE SEQUENCE [LARGE SCALE GENOMIC DNA]</scope>
    <source>
        <strain evidence="2 3">962_8</strain>
    </source>
</reference>
<dbReference type="AlphaFoldDB" id="A0A2A3YXD5"/>
<sequence length="78" mass="8167">MVKVGVPDGRWISTARLGPKSQIVIPKEVRAMFGLGPGDTLLLMADRERGIALVDPAVYAGVMNKVLGVDHQAGGGPD</sequence>
<evidence type="ECO:0000313" key="2">
    <source>
        <dbReference type="EMBL" id="PCC44442.1"/>
    </source>
</evidence>
<dbReference type="GO" id="GO:0003677">
    <property type="term" value="F:DNA binding"/>
    <property type="evidence" value="ECO:0007669"/>
    <property type="project" value="InterPro"/>
</dbReference>
<evidence type="ECO:0000313" key="3">
    <source>
        <dbReference type="Proteomes" id="UP000218620"/>
    </source>
</evidence>
<dbReference type="Pfam" id="PF04014">
    <property type="entry name" value="MazE_antitoxin"/>
    <property type="match status" value="1"/>
</dbReference>
<evidence type="ECO:0000259" key="1">
    <source>
        <dbReference type="SMART" id="SM00966"/>
    </source>
</evidence>
<name>A0A2A3YXD5_BREAU</name>
<dbReference type="SUPFAM" id="SSF89447">
    <property type="entry name" value="AbrB/MazE/MraZ-like"/>
    <property type="match status" value="1"/>
</dbReference>
<dbReference type="Proteomes" id="UP000218620">
    <property type="component" value="Unassembled WGS sequence"/>
</dbReference>
<dbReference type="SMART" id="SM00966">
    <property type="entry name" value="SpoVT_AbrB"/>
    <property type="match status" value="1"/>
</dbReference>
<organism evidence="2 3">
    <name type="scientific">Brevibacterium aurantiacum</name>
    <dbReference type="NCBI Taxonomy" id="273384"/>
    <lineage>
        <taxon>Bacteria</taxon>
        <taxon>Bacillati</taxon>
        <taxon>Actinomycetota</taxon>
        <taxon>Actinomycetes</taxon>
        <taxon>Micrococcales</taxon>
        <taxon>Brevibacteriaceae</taxon>
        <taxon>Brevibacterium</taxon>
    </lineage>
</organism>
<accession>A0A2A3YXD5</accession>
<dbReference type="EMBL" id="NRGQ01000003">
    <property type="protein sequence ID" value="PCC44442.1"/>
    <property type="molecule type" value="Genomic_DNA"/>
</dbReference>
<feature type="domain" description="SpoVT-AbrB" evidence="1">
    <location>
        <begin position="15"/>
        <end position="59"/>
    </location>
</feature>
<proteinExistence type="predicted"/>
<dbReference type="InterPro" id="IPR037914">
    <property type="entry name" value="SpoVT-AbrB_sf"/>
</dbReference>
<comment type="caution">
    <text evidence="2">The sequence shown here is derived from an EMBL/GenBank/DDBJ whole genome shotgun (WGS) entry which is preliminary data.</text>
</comment>
<dbReference type="Gene3D" id="2.10.260.10">
    <property type="match status" value="1"/>
</dbReference>
<dbReference type="NCBIfam" id="TIGR01439">
    <property type="entry name" value="lp_hng_hel_AbrB"/>
    <property type="match status" value="1"/>
</dbReference>